<organism evidence="1 2">
    <name type="scientific">Racocetra persica</name>
    <dbReference type="NCBI Taxonomy" id="160502"/>
    <lineage>
        <taxon>Eukaryota</taxon>
        <taxon>Fungi</taxon>
        <taxon>Fungi incertae sedis</taxon>
        <taxon>Mucoromycota</taxon>
        <taxon>Glomeromycotina</taxon>
        <taxon>Glomeromycetes</taxon>
        <taxon>Diversisporales</taxon>
        <taxon>Gigasporaceae</taxon>
        <taxon>Racocetra</taxon>
    </lineage>
</organism>
<feature type="non-terminal residue" evidence="1">
    <location>
        <position position="1"/>
    </location>
</feature>
<evidence type="ECO:0000313" key="1">
    <source>
        <dbReference type="EMBL" id="CAG8823843.1"/>
    </source>
</evidence>
<dbReference type="EMBL" id="CAJVQC010088078">
    <property type="protein sequence ID" value="CAG8823843.1"/>
    <property type="molecule type" value="Genomic_DNA"/>
</dbReference>
<feature type="non-terminal residue" evidence="1">
    <location>
        <position position="137"/>
    </location>
</feature>
<gene>
    <name evidence="1" type="ORF">RPERSI_LOCUS26117</name>
</gene>
<dbReference type="Proteomes" id="UP000789920">
    <property type="component" value="Unassembled WGS sequence"/>
</dbReference>
<comment type="caution">
    <text evidence="1">The sequence shown here is derived from an EMBL/GenBank/DDBJ whole genome shotgun (WGS) entry which is preliminary data.</text>
</comment>
<keyword evidence="2" id="KW-1185">Reference proteome</keyword>
<reference evidence="1" key="1">
    <citation type="submission" date="2021-06" db="EMBL/GenBank/DDBJ databases">
        <authorList>
            <person name="Kallberg Y."/>
            <person name="Tangrot J."/>
            <person name="Rosling A."/>
        </authorList>
    </citation>
    <scope>NUCLEOTIDE SEQUENCE</scope>
    <source>
        <strain evidence="1">MA461A</strain>
    </source>
</reference>
<name>A0ACA9S2K3_9GLOM</name>
<accession>A0ACA9S2K3</accession>
<evidence type="ECO:0000313" key="2">
    <source>
        <dbReference type="Proteomes" id="UP000789920"/>
    </source>
</evidence>
<proteinExistence type="predicted"/>
<protein>
    <submittedName>
        <fullName evidence="1">2963_t:CDS:1</fullName>
    </submittedName>
</protein>
<sequence>QNNIQIINSYANNNNSKNINSNDIDNHNIEPNHNDQNNDNYDNKQEKFSESAKSDYSDRNEEVNIEDLIRMLFERVFVNNSWICVLLIENLYYLAVIYPDICYNCSGAENLKTTKDEQSIKLSFFFSQNLLTDFKAD</sequence>